<dbReference type="RefSeq" id="WP_158986359.1">
    <property type="nucleotide sequence ID" value="NZ_BAABKY010000002.1"/>
</dbReference>
<dbReference type="PANTHER" id="PTHR30203:SF29">
    <property type="entry name" value="PROTEIN CYAE"/>
    <property type="match status" value="1"/>
</dbReference>
<evidence type="ECO:0000256" key="1">
    <source>
        <dbReference type="ARBA" id="ARBA00007613"/>
    </source>
</evidence>
<dbReference type="PROSITE" id="PS51257">
    <property type="entry name" value="PROKAR_LIPOPROTEIN"/>
    <property type="match status" value="1"/>
</dbReference>
<name>A0ABP9LCM6_9GAMM</name>
<keyword evidence="2" id="KW-0449">Lipoprotein</keyword>
<evidence type="ECO:0000313" key="4">
    <source>
        <dbReference type="Proteomes" id="UP001501083"/>
    </source>
</evidence>
<comment type="caution">
    <text evidence="3">The sequence shown here is derived from an EMBL/GenBank/DDBJ whole genome shotgun (WGS) entry which is preliminary data.</text>
</comment>
<dbReference type="PANTHER" id="PTHR30203">
    <property type="entry name" value="OUTER MEMBRANE CATION EFFLUX PROTEIN"/>
    <property type="match status" value="1"/>
</dbReference>
<sequence>MRAATHARRIHALHAAIACALVAFTGCAVLREPTGAEVQSQALGRTAIPPNWSAEASAAQVDDGWLSTFDDPTLVQLVHEALANNPDLLMAAARVEQANAQVDMAEAQLKPAIGLLGRAGSKPVADLVPLLSGVMLRLSWEIDLWGRMRYARNAARAARDASSADYRYAQQSLAASVARAWFVASETRLQMQLADEMATSAGRLVDLTEHRERVGAGSESETLIARSNLSTYDDARQQMQLANRQALRALETLLGRYPGATLGARDTLTPFPGPVPAGIPMDALNRRPDMVAAERRVAAAFDKVGEAKAAMLPTLTLSAGYGRISNEVVETREDLEQTTSSVAATGVMPIYTGGLLTGQVRLRTAEQKEAVADYARRALIALGEVEDALDAERVLTERERILRDAASASRRATTLEETSYRIGKSDLRAVNQRQLATWAAEIALLSVQRERLSRRIDLHLALGGNFGTAEEVASATPIEPARDRAGTN</sequence>
<keyword evidence="2" id="KW-0472">Membrane</keyword>
<keyword evidence="2" id="KW-0812">Transmembrane</keyword>
<dbReference type="Pfam" id="PF02321">
    <property type="entry name" value="OEP"/>
    <property type="match status" value="2"/>
</dbReference>
<keyword evidence="2" id="KW-1134">Transmembrane beta strand</keyword>
<feature type="chain" id="PRO_5045008940" evidence="2">
    <location>
        <begin position="29"/>
        <end position="488"/>
    </location>
</feature>
<protein>
    <submittedName>
        <fullName evidence="3">Efflux transporter outer membrane subunit</fullName>
    </submittedName>
</protein>
<dbReference type="Proteomes" id="UP001501083">
    <property type="component" value="Unassembled WGS sequence"/>
</dbReference>
<dbReference type="Gene3D" id="1.20.1600.10">
    <property type="entry name" value="Outer membrane efflux proteins (OEP)"/>
    <property type="match status" value="1"/>
</dbReference>
<proteinExistence type="inferred from homology"/>
<gene>
    <name evidence="3" type="ORF">GCM10025759_15660</name>
</gene>
<keyword evidence="2" id="KW-0732">Signal</keyword>
<reference evidence="4" key="1">
    <citation type="journal article" date="2019" name="Int. J. Syst. Evol. Microbiol.">
        <title>The Global Catalogue of Microorganisms (GCM) 10K type strain sequencing project: providing services to taxonomists for standard genome sequencing and annotation.</title>
        <authorList>
            <consortium name="The Broad Institute Genomics Platform"/>
            <consortium name="The Broad Institute Genome Sequencing Center for Infectious Disease"/>
            <person name="Wu L."/>
            <person name="Ma J."/>
        </authorList>
    </citation>
    <scope>NUCLEOTIDE SEQUENCE [LARGE SCALE GENOMIC DNA]</scope>
    <source>
        <strain evidence="4">JCM 19212</strain>
    </source>
</reference>
<keyword evidence="2" id="KW-0564">Palmitate</keyword>
<comment type="subcellular location">
    <subcellularLocation>
        <location evidence="2">Cell outer membrane</location>
        <topology evidence="2">Lipid-anchor</topology>
    </subcellularLocation>
</comment>
<dbReference type="Gene3D" id="2.20.200.10">
    <property type="entry name" value="Outer membrane efflux proteins (OEP)"/>
    <property type="match status" value="1"/>
</dbReference>
<evidence type="ECO:0000256" key="2">
    <source>
        <dbReference type="RuleBase" id="RU362097"/>
    </source>
</evidence>
<dbReference type="InterPro" id="IPR010131">
    <property type="entry name" value="MdtP/NodT-like"/>
</dbReference>
<comment type="similarity">
    <text evidence="1 2">Belongs to the outer membrane factor (OMF) (TC 1.B.17) family.</text>
</comment>
<feature type="signal peptide" evidence="2">
    <location>
        <begin position="1"/>
        <end position="28"/>
    </location>
</feature>
<keyword evidence="4" id="KW-1185">Reference proteome</keyword>
<organism evidence="3 4">
    <name type="scientific">Lysobacter panacisoli</name>
    <dbReference type="NCBI Taxonomy" id="1255263"/>
    <lineage>
        <taxon>Bacteria</taxon>
        <taxon>Pseudomonadati</taxon>
        <taxon>Pseudomonadota</taxon>
        <taxon>Gammaproteobacteria</taxon>
        <taxon>Lysobacterales</taxon>
        <taxon>Lysobacteraceae</taxon>
        <taxon>Lysobacter</taxon>
    </lineage>
</organism>
<dbReference type="NCBIfam" id="TIGR01845">
    <property type="entry name" value="outer_NodT"/>
    <property type="match status" value="1"/>
</dbReference>
<accession>A0ABP9LCM6</accession>
<dbReference type="InterPro" id="IPR003423">
    <property type="entry name" value="OMP_efflux"/>
</dbReference>
<dbReference type="SUPFAM" id="SSF56954">
    <property type="entry name" value="Outer membrane efflux proteins (OEP)"/>
    <property type="match status" value="1"/>
</dbReference>
<dbReference type="EMBL" id="BAABKY010000002">
    <property type="protein sequence ID" value="GAA5073958.1"/>
    <property type="molecule type" value="Genomic_DNA"/>
</dbReference>
<evidence type="ECO:0000313" key="3">
    <source>
        <dbReference type="EMBL" id="GAA5073958.1"/>
    </source>
</evidence>